<evidence type="ECO:0000313" key="1">
    <source>
        <dbReference type="EMBL" id="EIN04793.1"/>
    </source>
</evidence>
<dbReference type="EMBL" id="JH687553">
    <property type="protein sequence ID" value="EIN04793.1"/>
    <property type="molecule type" value="Genomic_DNA"/>
</dbReference>
<gene>
    <name evidence="1" type="ORF">PUNSTDRAFT_138438</name>
</gene>
<evidence type="ECO:0008006" key="3">
    <source>
        <dbReference type="Google" id="ProtNLM"/>
    </source>
</evidence>
<dbReference type="RefSeq" id="XP_007388186.1">
    <property type="nucleotide sequence ID" value="XM_007388124.1"/>
</dbReference>
<sequence length="303" mass="33725">MRGHRIDSYKDLLAVCTGLHKLVLRRYRPSLKKREPPFTLPQSIRELHICDSDFRSSDPFIALLRATPGLAELYLDSCSAELKSDSTSSSACSPITERLCPALRVLGVSLAFGCVSSMLKPIRLDNLRKLRIVVGGNDSVEILRKVLADADLTLTTLRLTPATHGDEIIESQRKCLSEAQKSALREVHLAVADVPGLSVAFSAQFFAALSAPGVEVIRLDYGMRRHRFFDLDEVAAWVPVDDTLAAFPNLKELAVVDDERFEAREFANISQYLPRCAARGILLPEVEYAKYSWNRSDFDIGAF</sequence>
<accession>R7S3L8</accession>
<dbReference type="KEGG" id="psq:PUNSTDRAFT_138438"/>
<dbReference type="InterPro" id="IPR032675">
    <property type="entry name" value="LRR_dom_sf"/>
</dbReference>
<proteinExistence type="predicted"/>
<dbReference type="HOGENOM" id="CLU_918718_0_0_1"/>
<reference evidence="2" key="1">
    <citation type="journal article" date="2012" name="Science">
        <title>The Paleozoic origin of enzymatic lignin decomposition reconstructed from 31 fungal genomes.</title>
        <authorList>
            <person name="Floudas D."/>
            <person name="Binder M."/>
            <person name="Riley R."/>
            <person name="Barry K."/>
            <person name="Blanchette R.A."/>
            <person name="Henrissat B."/>
            <person name="Martinez A.T."/>
            <person name="Otillar R."/>
            <person name="Spatafora J.W."/>
            <person name="Yadav J.S."/>
            <person name="Aerts A."/>
            <person name="Benoit I."/>
            <person name="Boyd A."/>
            <person name="Carlson A."/>
            <person name="Copeland A."/>
            <person name="Coutinho P.M."/>
            <person name="de Vries R.P."/>
            <person name="Ferreira P."/>
            <person name="Findley K."/>
            <person name="Foster B."/>
            <person name="Gaskell J."/>
            <person name="Glotzer D."/>
            <person name="Gorecki P."/>
            <person name="Heitman J."/>
            <person name="Hesse C."/>
            <person name="Hori C."/>
            <person name="Igarashi K."/>
            <person name="Jurgens J.A."/>
            <person name="Kallen N."/>
            <person name="Kersten P."/>
            <person name="Kohler A."/>
            <person name="Kuees U."/>
            <person name="Kumar T.K.A."/>
            <person name="Kuo A."/>
            <person name="LaButti K."/>
            <person name="Larrondo L.F."/>
            <person name="Lindquist E."/>
            <person name="Ling A."/>
            <person name="Lombard V."/>
            <person name="Lucas S."/>
            <person name="Lundell T."/>
            <person name="Martin R."/>
            <person name="McLaughlin D.J."/>
            <person name="Morgenstern I."/>
            <person name="Morin E."/>
            <person name="Murat C."/>
            <person name="Nagy L.G."/>
            <person name="Nolan M."/>
            <person name="Ohm R.A."/>
            <person name="Patyshakuliyeva A."/>
            <person name="Rokas A."/>
            <person name="Ruiz-Duenas F.J."/>
            <person name="Sabat G."/>
            <person name="Salamov A."/>
            <person name="Samejima M."/>
            <person name="Schmutz J."/>
            <person name="Slot J.C."/>
            <person name="St John F."/>
            <person name="Stenlid J."/>
            <person name="Sun H."/>
            <person name="Sun S."/>
            <person name="Syed K."/>
            <person name="Tsang A."/>
            <person name="Wiebenga A."/>
            <person name="Young D."/>
            <person name="Pisabarro A."/>
            <person name="Eastwood D.C."/>
            <person name="Martin F."/>
            <person name="Cullen D."/>
            <person name="Grigoriev I.V."/>
            <person name="Hibbett D.S."/>
        </authorList>
    </citation>
    <scope>NUCLEOTIDE SEQUENCE [LARGE SCALE GENOMIC DNA]</scope>
    <source>
        <strain evidence="2">HHB-11173 SS5</strain>
    </source>
</reference>
<name>R7S3L8_PUNST</name>
<organism evidence="1 2">
    <name type="scientific">Punctularia strigosozonata (strain HHB-11173)</name>
    <name type="common">White-rot fungus</name>
    <dbReference type="NCBI Taxonomy" id="741275"/>
    <lineage>
        <taxon>Eukaryota</taxon>
        <taxon>Fungi</taxon>
        <taxon>Dikarya</taxon>
        <taxon>Basidiomycota</taxon>
        <taxon>Agaricomycotina</taxon>
        <taxon>Agaricomycetes</taxon>
        <taxon>Corticiales</taxon>
        <taxon>Punctulariaceae</taxon>
        <taxon>Punctularia</taxon>
    </lineage>
</organism>
<dbReference type="AlphaFoldDB" id="R7S3L8"/>
<evidence type="ECO:0000313" key="2">
    <source>
        <dbReference type="Proteomes" id="UP000054196"/>
    </source>
</evidence>
<protein>
    <recommendedName>
        <fullName evidence="3">F-box domain-containing protein</fullName>
    </recommendedName>
</protein>
<dbReference type="Gene3D" id="3.80.10.10">
    <property type="entry name" value="Ribonuclease Inhibitor"/>
    <property type="match status" value="1"/>
</dbReference>
<dbReference type="GeneID" id="18880082"/>
<dbReference type="Proteomes" id="UP000054196">
    <property type="component" value="Unassembled WGS sequence"/>
</dbReference>
<keyword evidence="2" id="KW-1185">Reference proteome</keyword>